<dbReference type="PANTHER" id="PTHR35317:SF32">
    <property type="entry name" value="DUF4219 DOMAIN-CONTAINING PROTEIN"/>
    <property type="match status" value="1"/>
</dbReference>
<dbReference type="RefSeq" id="XP_014626020.1">
    <property type="nucleotide sequence ID" value="XM_014770534.1"/>
</dbReference>
<name>A0A0R0EZ21_SOYBN</name>
<dbReference type="GeneID" id="106796890"/>
<keyword evidence="3" id="KW-1185">Reference proteome</keyword>
<evidence type="ECO:0000313" key="2">
    <source>
        <dbReference type="EnsemblPlants" id="KRG98998"/>
    </source>
</evidence>
<dbReference type="AlphaFoldDB" id="A0A0R0EZ21"/>
<accession>A0A0R0EZ21</accession>
<dbReference type="EnsemblPlants" id="KRG98998">
    <property type="protein sequence ID" value="KRG98998"/>
    <property type="gene ID" value="GLYMA_18G113000"/>
</dbReference>
<protein>
    <submittedName>
        <fullName evidence="1 2">Uncharacterized protein</fullName>
    </submittedName>
</protein>
<dbReference type="EMBL" id="CM000851">
    <property type="protein sequence ID" value="KRG98998.1"/>
    <property type="molecule type" value="Genomic_DNA"/>
</dbReference>
<evidence type="ECO:0000313" key="1">
    <source>
        <dbReference type="EMBL" id="KRG98998.1"/>
    </source>
</evidence>
<dbReference type="Proteomes" id="UP000008827">
    <property type="component" value="Chromosome 18"/>
</dbReference>
<dbReference type="PANTHER" id="PTHR35317">
    <property type="entry name" value="OS04G0629600 PROTEIN"/>
    <property type="match status" value="1"/>
</dbReference>
<evidence type="ECO:0000313" key="3">
    <source>
        <dbReference type="Proteomes" id="UP000008827"/>
    </source>
</evidence>
<gene>
    <name evidence="2" type="primary">LOC106796890</name>
    <name evidence="1" type="ORF">GLYMA_18G113000</name>
</gene>
<organism evidence="1">
    <name type="scientific">Glycine max</name>
    <name type="common">Soybean</name>
    <name type="synonym">Glycine hispida</name>
    <dbReference type="NCBI Taxonomy" id="3847"/>
    <lineage>
        <taxon>Eukaryota</taxon>
        <taxon>Viridiplantae</taxon>
        <taxon>Streptophyta</taxon>
        <taxon>Embryophyta</taxon>
        <taxon>Tracheophyta</taxon>
        <taxon>Spermatophyta</taxon>
        <taxon>Magnoliopsida</taxon>
        <taxon>eudicotyledons</taxon>
        <taxon>Gunneridae</taxon>
        <taxon>Pentapetalae</taxon>
        <taxon>rosids</taxon>
        <taxon>fabids</taxon>
        <taxon>Fabales</taxon>
        <taxon>Fabaceae</taxon>
        <taxon>Papilionoideae</taxon>
        <taxon>50 kb inversion clade</taxon>
        <taxon>NPAAA clade</taxon>
        <taxon>indigoferoid/millettioid clade</taxon>
        <taxon>Phaseoleae</taxon>
        <taxon>Glycine</taxon>
        <taxon>Glycine subgen. Soja</taxon>
    </lineage>
</organism>
<dbReference type="KEGG" id="gmx:106796890"/>
<reference evidence="1 2" key="1">
    <citation type="journal article" date="2010" name="Nature">
        <title>Genome sequence of the palaeopolyploid soybean.</title>
        <authorList>
            <person name="Schmutz J."/>
            <person name="Cannon S.B."/>
            <person name="Schlueter J."/>
            <person name="Ma J."/>
            <person name="Mitros T."/>
            <person name="Nelson W."/>
            <person name="Hyten D.L."/>
            <person name="Song Q."/>
            <person name="Thelen J.J."/>
            <person name="Cheng J."/>
            <person name="Xu D."/>
            <person name="Hellsten U."/>
            <person name="May G.D."/>
            <person name="Yu Y."/>
            <person name="Sakurai T."/>
            <person name="Umezawa T."/>
            <person name="Bhattacharyya M.K."/>
            <person name="Sandhu D."/>
            <person name="Valliyodan B."/>
            <person name="Lindquist E."/>
            <person name="Peto M."/>
            <person name="Grant D."/>
            <person name="Shu S."/>
            <person name="Goodstein D."/>
            <person name="Barry K."/>
            <person name="Futrell-Griggs M."/>
            <person name="Abernathy B."/>
            <person name="Du J."/>
            <person name="Tian Z."/>
            <person name="Zhu L."/>
            <person name="Gill N."/>
            <person name="Joshi T."/>
            <person name="Libault M."/>
            <person name="Sethuraman A."/>
            <person name="Zhang X.-C."/>
            <person name="Shinozaki K."/>
            <person name="Nguyen H.T."/>
            <person name="Wing R.A."/>
            <person name="Cregan P."/>
            <person name="Specht J."/>
            <person name="Grimwood J."/>
            <person name="Rokhsar D."/>
            <person name="Stacey G."/>
            <person name="Shoemaker R.C."/>
            <person name="Jackson S.A."/>
        </authorList>
    </citation>
    <scope>NUCLEOTIDE SEQUENCE</scope>
    <source>
        <strain evidence="2">cv. Williams 82</strain>
        <tissue evidence="1">Callus</tissue>
    </source>
</reference>
<dbReference type="Gramene" id="KRG98998">
    <property type="protein sequence ID" value="KRG98998"/>
    <property type="gene ID" value="GLYMA_18G113000"/>
</dbReference>
<reference evidence="2" key="2">
    <citation type="submission" date="2018-02" db="UniProtKB">
        <authorList>
            <consortium name="EnsemblPlants"/>
        </authorList>
    </citation>
    <scope>IDENTIFICATION</scope>
    <source>
        <strain evidence="2">Williams 82</strain>
    </source>
</reference>
<proteinExistence type="predicted"/>
<dbReference type="OMA" id="DFPANCT"/>
<dbReference type="Pfam" id="PF14223">
    <property type="entry name" value="Retrotran_gag_2"/>
    <property type="match status" value="1"/>
</dbReference>
<sequence>MINVKSTPEKKKLLAKLERSNRISIIVIKMIVFEHLLSDLPEKVTAKEFLYALGERYRVSDNVEFRCLMKQLMDMRYDNVNGVRELIVKMIHIQTKLKSHKIDINEKFIVEHALNCLPTDFTQIKLAYNTIV</sequence>
<reference evidence="1" key="3">
    <citation type="submission" date="2018-07" db="EMBL/GenBank/DDBJ databases">
        <title>WGS assembly of Glycine max.</title>
        <authorList>
            <person name="Schmutz J."/>
            <person name="Cannon S."/>
            <person name="Schlueter J."/>
            <person name="Ma J."/>
            <person name="Mitros T."/>
            <person name="Nelson W."/>
            <person name="Hyten D."/>
            <person name="Song Q."/>
            <person name="Thelen J."/>
            <person name="Cheng J."/>
            <person name="Xu D."/>
            <person name="Hellsten U."/>
            <person name="May G."/>
            <person name="Yu Y."/>
            <person name="Sakurai T."/>
            <person name="Umezawa T."/>
            <person name="Bhattacharyya M."/>
            <person name="Sandhu D."/>
            <person name="Valliyodan B."/>
            <person name="Lindquist E."/>
            <person name="Peto M."/>
            <person name="Grant D."/>
            <person name="Shu S."/>
            <person name="Goodstein D."/>
            <person name="Barry K."/>
            <person name="Futrell-Griggs M."/>
            <person name="Abernathy B."/>
            <person name="Du J."/>
            <person name="Tian Z."/>
            <person name="Zhu L."/>
            <person name="Gill N."/>
            <person name="Joshi T."/>
            <person name="Libault M."/>
            <person name="Sethuraman A."/>
            <person name="Zhang X."/>
            <person name="Shinozaki K."/>
            <person name="Nguyen H."/>
            <person name="Wing R."/>
            <person name="Cregan P."/>
            <person name="Specht J."/>
            <person name="Grimwood J."/>
            <person name="Rokhsar D."/>
            <person name="Stacey G."/>
            <person name="Shoemaker R."/>
            <person name="Jackson S."/>
        </authorList>
    </citation>
    <scope>NUCLEOTIDE SEQUENCE</scope>
    <source>
        <tissue evidence="1">Callus</tissue>
    </source>
</reference>